<organism evidence="1 2">
    <name type="scientific">Psychrobacillus vulpis</name>
    <dbReference type="NCBI Taxonomy" id="2325572"/>
    <lineage>
        <taxon>Bacteria</taxon>
        <taxon>Bacillati</taxon>
        <taxon>Bacillota</taxon>
        <taxon>Bacilli</taxon>
        <taxon>Bacillales</taxon>
        <taxon>Bacillaceae</taxon>
        <taxon>Psychrobacillus</taxon>
    </lineage>
</organism>
<name>A0A544TFI5_9BACI</name>
<protein>
    <submittedName>
        <fullName evidence="1">Uncharacterized protein</fullName>
    </submittedName>
</protein>
<dbReference type="Proteomes" id="UP000316626">
    <property type="component" value="Unassembled WGS sequence"/>
</dbReference>
<dbReference type="EMBL" id="VDGI01000039">
    <property type="protein sequence ID" value="TQR16214.1"/>
    <property type="molecule type" value="Genomic_DNA"/>
</dbReference>
<dbReference type="OrthoDB" id="2678957at2"/>
<reference evidence="1 2" key="1">
    <citation type="submission" date="2019-06" db="EMBL/GenBank/DDBJ databases">
        <title>Psychrobacillus vulpis sp. nov., a new species isolated from feces of a red fox that inhabits in The Tablas de Daimiel Natural Park, Albacete, Spain.</title>
        <authorList>
            <person name="Rodriguez M."/>
            <person name="Reina J.C."/>
            <person name="Bejar V."/>
            <person name="Llamas I."/>
        </authorList>
    </citation>
    <scope>NUCLEOTIDE SEQUENCE [LARGE SCALE GENOMIC DNA]</scope>
    <source>
        <strain evidence="1 2">Z8</strain>
    </source>
</reference>
<dbReference type="AlphaFoldDB" id="A0A544TFI5"/>
<keyword evidence="2" id="KW-1185">Reference proteome</keyword>
<evidence type="ECO:0000313" key="2">
    <source>
        <dbReference type="Proteomes" id="UP000316626"/>
    </source>
</evidence>
<evidence type="ECO:0000313" key="1">
    <source>
        <dbReference type="EMBL" id="TQR16214.1"/>
    </source>
</evidence>
<sequence>MIQLYIQWCFNNNLNAVALYNQAYPQQETNIPLLNAVEEMENNHLEVDTETLLNVLQLFGNEDLALVVSQEAEKLAK</sequence>
<proteinExistence type="predicted"/>
<accession>A0A544TFI5</accession>
<gene>
    <name evidence="1" type="ORF">FG384_19040</name>
</gene>
<comment type="caution">
    <text evidence="1">The sequence shown here is derived from an EMBL/GenBank/DDBJ whole genome shotgun (WGS) entry which is preliminary data.</text>
</comment>